<evidence type="ECO:0000313" key="2">
    <source>
        <dbReference type="Proteomes" id="UP000518752"/>
    </source>
</evidence>
<organism evidence="1 2">
    <name type="scientific">Collybiopsis confluens</name>
    <dbReference type="NCBI Taxonomy" id="2823264"/>
    <lineage>
        <taxon>Eukaryota</taxon>
        <taxon>Fungi</taxon>
        <taxon>Dikarya</taxon>
        <taxon>Basidiomycota</taxon>
        <taxon>Agaricomycotina</taxon>
        <taxon>Agaricomycetes</taxon>
        <taxon>Agaricomycetidae</taxon>
        <taxon>Agaricales</taxon>
        <taxon>Marasmiineae</taxon>
        <taxon>Omphalotaceae</taxon>
        <taxon>Collybiopsis</taxon>
    </lineage>
</organism>
<dbReference type="OrthoDB" id="2447803at2759"/>
<protein>
    <recommendedName>
        <fullName evidence="3">F-box domain-containing protein</fullName>
    </recommendedName>
</protein>
<proteinExistence type="predicted"/>
<dbReference type="InterPro" id="IPR032675">
    <property type="entry name" value="LRR_dom_sf"/>
</dbReference>
<dbReference type="Proteomes" id="UP000518752">
    <property type="component" value="Unassembled WGS sequence"/>
</dbReference>
<accession>A0A8H5H9P6</accession>
<sequence>MNTLDHEDAMQYTPAALKIPEILENIFSFADEQSNRNVNVLVCKRWSEPCMNIIWSELDNLGYVVRLLGPISFTYSMSAEFVNNKEPLKWDRFSFYARRVWRIACRPDRSRPGAYARVFSEIAFSRPSAPLFPNLKTLQWYGETYHCRENFFFMFMESTLQHYALHEASSSLPGSALSLVLRTVAERCPCLDSVKVVLGSDGEGVGDTVLEFVEKMVNVKSIELSAFKNMIPFTSTLRKIAHLEELIIGYQNSSQFRSSIESLATPFAGSNSFARLAKFCIVASYSIAEEFFSLAATFPSMKKIYIASDLAKPETPMSVKHLLELFATKCPNLDALCLSYSSLAQAKQPSRLPPASCIVKSLHLRPLLGCARIRNFEFNHPYPVSVDDSFAEEMAVGWPDLLKLSLTPVPSVQRKDFKNTFTLRALLSFARHCRHLHHLAILISTESSTCPTISDIQELPPQFFCGLSILDVGSSLLYEADLVPITRILGHLLPDKCQLNFDELSTMSNREGGKSRWKSVKGRIRFVRWMELETGSRIRALERENKTLRARLNASFSTSS</sequence>
<reference evidence="1 2" key="1">
    <citation type="journal article" date="2020" name="ISME J.">
        <title>Uncovering the hidden diversity of litter-decomposition mechanisms in mushroom-forming fungi.</title>
        <authorList>
            <person name="Floudas D."/>
            <person name="Bentzer J."/>
            <person name="Ahren D."/>
            <person name="Johansson T."/>
            <person name="Persson P."/>
            <person name="Tunlid A."/>
        </authorList>
    </citation>
    <scope>NUCLEOTIDE SEQUENCE [LARGE SCALE GENOMIC DNA]</scope>
    <source>
        <strain evidence="1 2">CBS 406.79</strain>
    </source>
</reference>
<dbReference type="Gene3D" id="1.20.1280.50">
    <property type="match status" value="1"/>
</dbReference>
<name>A0A8H5H9P6_9AGAR</name>
<dbReference type="Gene3D" id="3.80.10.10">
    <property type="entry name" value="Ribonuclease Inhibitor"/>
    <property type="match status" value="1"/>
</dbReference>
<keyword evidence="2" id="KW-1185">Reference proteome</keyword>
<evidence type="ECO:0008006" key="3">
    <source>
        <dbReference type="Google" id="ProtNLM"/>
    </source>
</evidence>
<evidence type="ECO:0000313" key="1">
    <source>
        <dbReference type="EMBL" id="KAF5379302.1"/>
    </source>
</evidence>
<gene>
    <name evidence="1" type="ORF">D9757_007647</name>
</gene>
<dbReference type="EMBL" id="JAACJN010000070">
    <property type="protein sequence ID" value="KAF5379302.1"/>
    <property type="molecule type" value="Genomic_DNA"/>
</dbReference>
<dbReference type="AlphaFoldDB" id="A0A8H5H9P6"/>
<comment type="caution">
    <text evidence="1">The sequence shown here is derived from an EMBL/GenBank/DDBJ whole genome shotgun (WGS) entry which is preliminary data.</text>
</comment>